<name>A0A1L5FB53_CLOKL</name>
<dbReference type="Proteomes" id="UP000184604">
    <property type="component" value="Chromosome"/>
</dbReference>
<dbReference type="RefSeq" id="WP_073539850.1">
    <property type="nucleotide sequence ID" value="NZ_CP018335.1"/>
</dbReference>
<accession>A0A1L5FB53</accession>
<protein>
    <submittedName>
        <fullName evidence="1">Uncharacterized protein</fullName>
    </submittedName>
</protein>
<gene>
    <name evidence="1" type="ORF">BS101_16660</name>
</gene>
<evidence type="ECO:0000313" key="2">
    <source>
        <dbReference type="Proteomes" id="UP000184604"/>
    </source>
</evidence>
<dbReference type="AlphaFoldDB" id="A0A1L5FB53"/>
<proteinExistence type="predicted"/>
<sequence length="131" mass="15704">MEQNKKIDLLEYKIKLIHTIITSMDNYKFDFFSFIIDHDITEYQTKLILKSLAILKDRLECSEISQLENDHAELNMLISNKKPSFKEFKEFIELNINKEINSKYLLMSLHRQKINVDICKYLLDDSKKQKI</sequence>
<dbReference type="EMBL" id="CP018335">
    <property type="protein sequence ID" value="APM40251.1"/>
    <property type="molecule type" value="Genomic_DNA"/>
</dbReference>
<dbReference type="OrthoDB" id="2909391at2"/>
<evidence type="ECO:0000313" key="1">
    <source>
        <dbReference type="EMBL" id="APM40251.1"/>
    </source>
</evidence>
<organism evidence="1 2">
    <name type="scientific">Clostridium kluyveri</name>
    <dbReference type="NCBI Taxonomy" id="1534"/>
    <lineage>
        <taxon>Bacteria</taxon>
        <taxon>Bacillati</taxon>
        <taxon>Bacillota</taxon>
        <taxon>Clostridia</taxon>
        <taxon>Eubacteriales</taxon>
        <taxon>Clostridiaceae</taxon>
        <taxon>Clostridium</taxon>
    </lineage>
</organism>
<reference evidence="1 2" key="1">
    <citation type="submission" date="2016-12" db="EMBL/GenBank/DDBJ databases">
        <title>Complete genome sequence of Clostridium kluyveri JZZ isolated from the pit mud of a Chinese flavor liquor-making factory.</title>
        <authorList>
            <person name="Wang Y."/>
        </authorList>
    </citation>
    <scope>NUCLEOTIDE SEQUENCE [LARGE SCALE GENOMIC DNA]</scope>
    <source>
        <strain evidence="1 2">JZZ</strain>
    </source>
</reference>